<proteinExistence type="predicted"/>
<dbReference type="Proteomes" id="UP000036367">
    <property type="component" value="Unassembled WGS sequence"/>
</dbReference>
<dbReference type="AlphaFoldDB" id="A0A0J1BCE5"/>
<evidence type="ECO:0000313" key="2">
    <source>
        <dbReference type="Proteomes" id="UP000036367"/>
    </source>
</evidence>
<accession>A0A0J1BCE5</accession>
<sequence length="88" mass="9191">MNMTWCDGADIQVSMVVHSVGGGTMRLRAGTRCCIIDPIAELVDGSSGGVLHLTGGPSNRISNLVCRVIQDTLGTCHGSGCDEAQERC</sequence>
<dbReference type="STRING" id="595434.RISK_003767"/>
<gene>
    <name evidence="1" type="ORF">RISK_003767</name>
</gene>
<name>A0A0J1BCE5_RHOIS</name>
<dbReference type="EMBL" id="LECT01000029">
    <property type="protein sequence ID" value="KLU04181.1"/>
    <property type="molecule type" value="Genomic_DNA"/>
</dbReference>
<reference evidence="1" key="1">
    <citation type="submission" date="2015-05" db="EMBL/GenBank/DDBJ databases">
        <title>Permanent draft genome of Rhodopirellula islandicus K833.</title>
        <authorList>
            <person name="Kizina J."/>
            <person name="Richter M."/>
            <person name="Glockner F.O."/>
            <person name="Harder J."/>
        </authorList>
    </citation>
    <scope>NUCLEOTIDE SEQUENCE [LARGE SCALE GENOMIC DNA]</scope>
    <source>
        <strain evidence="1">K833</strain>
    </source>
</reference>
<protein>
    <submittedName>
        <fullName evidence="1">Uncharacterized protein</fullName>
    </submittedName>
</protein>
<comment type="caution">
    <text evidence="1">The sequence shown here is derived from an EMBL/GenBank/DDBJ whole genome shotgun (WGS) entry which is preliminary data.</text>
</comment>
<dbReference type="RefSeq" id="WP_053061189.1">
    <property type="nucleotide sequence ID" value="NZ_LECT01000029.1"/>
</dbReference>
<organism evidence="1 2">
    <name type="scientific">Rhodopirellula islandica</name>
    <dbReference type="NCBI Taxonomy" id="595434"/>
    <lineage>
        <taxon>Bacteria</taxon>
        <taxon>Pseudomonadati</taxon>
        <taxon>Planctomycetota</taxon>
        <taxon>Planctomycetia</taxon>
        <taxon>Pirellulales</taxon>
        <taxon>Pirellulaceae</taxon>
        <taxon>Rhodopirellula</taxon>
    </lineage>
</organism>
<keyword evidence="2" id="KW-1185">Reference proteome</keyword>
<evidence type="ECO:0000313" key="1">
    <source>
        <dbReference type="EMBL" id="KLU04181.1"/>
    </source>
</evidence>